<evidence type="ECO:0000256" key="3">
    <source>
        <dbReference type="ARBA" id="ARBA00015262"/>
    </source>
</evidence>
<reference evidence="6 7" key="1">
    <citation type="journal article" date="2020" name="Microorganisms">
        <title>Osmotic Adaptation and Compatible Solute Biosynthesis of Phototrophic Bacteria as Revealed from Genome Analyses.</title>
        <authorList>
            <person name="Imhoff J.F."/>
            <person name="Rahn T."/>
            <person name="Kunzel S."/>
            <person name="Keller A."/>
            <person name="Neulinger S.C."/>
        </authorList>
    </citation>
    <scope>NUCLEOTIDE SEQUENCE [LARGE SCALE GENOMIC DNA]</scope>
    <source>
        <strain evidence="6 7">DSM 21303</strain>
    </source>
</reference>
<dbReference type="InterPro" id="IPR001453">
    <property type="entry name" value="MoaB/Mog_dom"/>
</dbReference>
<evidence type="ECO:0000256" key="1">
    <source>
        <dbReference type="ARBA" id="ARBA00005046"/>
    </source>
</evidence>
<dbReference type="InterPro" id="IPR012245">
    <property type="entry name" value="MoaB"/>
</dbReference>
<dbReference type="RefSeq" id="WP_242467802.1">
    <property type="nucleotide sequence ID" value="NZ_NRSD01000087.1"/>
</dbReference>
<dbReference type="Gene3D" id="3.40.980.10">
    <property type="entry name" value="MoaB/Mog-like domain"/>
    <property type="match status" value="1"/>
</dbReference>
<comment type="similarity">
    <text evidence="2">Belongs to the MoaB/Mog family.</text>
</comment>
<dbReference type="GO" id="GO:0005829">
    <property type="term" value="C:cytosol"/>
    <property type="evidence" value="ECO:0007669"/>
    <property type="project" value="TreeGrafter"/>
</dbReference>
<evidence type="ECO:0000313" key="6">
    <source>
        <dbReference type="EMBL" id="MBK1647000.1"/>
    </source>
</evidence>
<protein>
    <recommendedName>
        <fullName evidence="3">Molybdenum cofactor biosynthesis protein B</fullName>
    </recommendedName>
</protein>
<dbReference type="PANTHER" id="PTHR43232">
    <property type="entry name" value="MOLYBDENUM COFACTOR BIOSYNTHESIS PROTEIN B"/>
    <property type="match status" value="1"/>
</dbReference>
<accession>A0A9X1BBY6</accession>
<dbReference type="CDD" id="cd00886">
    <property type="entry name" value="MogA_MoaB"/>
    <property type="match status" value="1"/>
</dbReference>
<evidence type="ECO:0000259" key="5">
    <source>
        <dbReference type="SMART" id="SM00852"/>
    </source>
</evidence>
<evidence type="ECO:0000313" key="7">
    <source>
        <dbReference type="Proteomes" id="UP001138802"/>
    </source>
</evidence>
<keyword evidence="7" id="KW-1185">Reference proteome</keyword>
<evidence type="ECO:0000256" key="2">
    <source>
        <dbReference type="ARBA" id="ARBA00006112"/>
    </source>
</evidence>
<dbReference type="AlphaFoldDB" id="A0A9X1BBY6"/>
<dbReference type="Proteomes" id="UP001138802">
    <property type="component" value="Unassembled WGS sequence"/>
</dbReference>
<name>A0A9X1BBY6_9GAMM</name>
<organism evidence="6 7">
    <name type="scientific">Thiocapsa imhoffii</name>
    <dbReference type="NCBI Taxonomy" id="382777"/>
    <lineage>
        <taxon>Bacteria</taxon>
        <taxon>Pseudomonadati</taxon>
        <taxon>Pseudomonadota</taxon>
        <taxon>Gammaproteobacteria</taxon>
        <taxon>Chromatiales</taxon>
        <taxon>Chromatiaceae</taxon>
        <taxon>Thiocapsa</taxon>
    </lineage>
</organism>
<comment type="caution">
    <text evidence="6">The sequence shown here is derived from an EMBL/GenBank/DDBJ whole genome shotgun (WGS) entry which is preliminary data.</text>
</comment>
<dbReference type="InterPro" id="IPR036425">
    <property type="entry name" value="MoaB/Mog-like_dom_sf"/>
</dbReference>
<keyword evidence="4" id="KW-0501">Molybdenum cofactor biosynthesis</keyword>
<gene>
    <name evidence="6" type="ORF">CKO25_20775</name>
</gene>
<dbReference type="SUPFAM" id="SSF53218">
    <property type="entry name" value="Molybdenum cofactor biosynthesis proteins"/>
    <property type="match status" value="1"/>
</dbReference>
<comment type="pathway">
    <text evidence="1">Cofactor biosynthesis; molybdopterin biosynthesis.</text>
</comment>
<evidence type="ECO:0000256" key="4">
    <source>
        <dbReference type="ARBA" id="ARBA00023150"/>
    </source>
</evidence>
<dbReference type="SMART" id="SM00852">
    <property type="entry name" value="MoCF_biosynth"/>
    <property type="match status" value="1"/>
</dbReference>
<dbReference type="EMBL" id="NRSD01000087">
    <property type="protein sequence ID" value="MBK1647000.1"/>
    <property type="molecule type" value="Genomic_DNA"/>
</dbReference>
<dbReference type="Pfam" id="PF00994">
    <property type="entry name" value="MoCF_biosynth"/>
    <property type="match status" value="1"/>
</dbReference>
<feature type="non-terminal residue" evidence="6">
    <location>
        <position position="112"/>
    </location>
</feature>
<dbReference type="PROSITE" id="PS01078">
    <property type="entry name" value="MOCF_BIOSYNTHESIS_1"/>
    <property type="match status" value="1"/>
</dbReference>
<sequence>MGSHAATEFIPIAIALLTVSDTRGLAEDTSGAELAARITASGHTLAAREILTDDRYRIRAALSTWIADPEIDAIIINGGTGLTARDVTPEAARPLLDREIDGFGELFRQLSY</sequence>
<dbReference type="GO" id="GO:0006777">
    <property type="term" value="P:Mo-molybdopterin cofactor biosynthetic process"/>
    <property type="evidence" value="ECO:0007669"/>
    <property type="project" value="UniProtKB-KW"/>
</dbReference>
<dbReference type="InterPro" id="IPR008284">
    <property type="entry name" value="MoCF_biosynth_CS"/>
</dbReference>
<feature type="domain" description="MoaB/Mog" evidence="5">
    <location>
        <begin position="15"/>
        <end position="112"/>
    </location>
</feature>
<dbReference type="PANTHER" id="PTHR43232:SF2">
    <property type="entry name" value="MOLYBDENUM COFACTOR BIOSYNTHESIS PROTEIN B"/>
    <property type="match status" value="1"/>
</dbReference>
<proteinExistence type="inferred from homology"/>